<evidence type="ECO:0000313" key="2">
    <source>
        <dbReference type="EMBL" id="CCC99999.1"/>
    </source>
</evidence>
<keyword evidence="3" id="KW-1185">Reference proteome</keyword>
<dbReference type="Proteomes" id="UP000007319">
    <property type="component" value="Plasmid AZOBR_p1"/>
</dbReference>
<protein>
    <submittedName>
        <fullName evidence="2">Uncharacterized protein</fullName>
    </submittedName>
</protein>
<reference evidence="2 3" key="1">
    <citation type="journal article" date="2011" name="PLoS Genet.">
        <title>Azospirillum genomes reveal transition of bacteria from aquatic to terrestrial environments.</title>
        <authorList>
            <person name="Wisniewski-Dye F."/>
            <person name="Borziak K."/>
            <person name="Khalsa-Moyers G."/>
            <person name="Alexandre G."/>
            <person name="Sukharnikov L.O."/>
            <person name="Wuichet K."/>
            <person name="Hurst G.B."/>
            <person name="McDonald W.H."/>
            <person name="Robertson J.S."/>
            <person name="Barbe V."/>
            <person name="Calteau A."/>
            <person name="Rouy Z."/>
            <person name="Mangenot S."/>
            <person name="Prigent-Combaret C."/>
            <person name="Normand P."/>
            <person name="Boyer M."/>
            <person name="Siguier P."/>
            <person name="Dessaux Y."/>
            <person name="Elmerich C."/>
            <person name="Condemine G."/>
            <person name="Krishnen G."/>
            <person name="Kennedy I."/>
            <person name="Paterson A.H."/>
            <person name="Gonzalez V."/>
            <person name="Mavingui P."/>
            <person name="Zhulin I.B."/>
        </authorList>
    </citation>
    <scope>NUCLEOTIDE SEQUENCE [LARGE SCALE GENOMIC DNA]</scope>
    <source>
        <strain evidence="2 3">Sp245</strain>
    </source>
</reference>
<keyword evidence="2" id="KW-0614">Plasmid</keyword>
<evidence type="ECO:0000256" key="1">
    <source>
        <dbReference type="SAM" id="MobiDB-lite"/>
    </source>
</evidence>
<name>A0A9P1JUE1_9PROT</name>
<sequence length="167" mass="18372">MLTTIAGGGTAWAAPHQPPITSRRAGDGDGGRYGDPRDAPRNSHRSRGGHTRRAAARNSDTAGARNSRSHRTGVRSRKRDRESRRRRSSRKAEGRQRSEGTASGASTWAFLCQGSYRTDGMNARFGEIIPVVAEVRASRHHPMALIVRRAGGYQQRGTVTFDKTHKR</sequence>
<gene>
    <name evidence="2" type="ORF">AZOBR_p130187</name>
</gene>
<feature type="compositionally biased region" description="Basic residues" evidence="1">
    <location>
        <begin position="67"/>
        <end position="89"/>
    </location>
</feature>
<dbReference type="KEGG" id="abs:AZOBR_p130187"/>
<geneLocation type="plasmid" evidence="2 3">
    <name>AZOBR_p1</name>
</geneLocation>
<dbReference type="EMBL" id="HE577328">
    <property type="protein sequence ID" value="CCC99999.1"/>
    <property type="molecule type" value="Genomic_DNA"/>
</dbReference>
<feature type="compositionally biased region" description="Basic residues" evidence="1">
    <location>
        <begin position="42"/>
        <end position="55"/>
    </location>
</feature>
<accession>A0A9P1JUE1</accession>
<feature type="compositionally biased region" description="Basic and acidic residues" evidence="1">
    <location>
        <begin position="24"/>
        <end position="41"/>
    </location>
</feature>
<dbReference type="AlphaFoldDB" id="A0A9P1JUE1"/>
<proteinExistence type="predicted"/>
<feature type="region of interest" description="Disordered" evidence="1">
    <location>
        <begin position="1"/>
        <end position="103"/>
    </location>
</feature>
<evidence type="ECO:0000313" key="3">
    <source>
        <dbReference type="Proteomes" id="UP000007319"/>
    </source>
</evidence>
<organism evidence="2 3">
    <name type="scientific">Azospirillum baldaniorum</name>
    <dbReference type="NCBI Taxonomy" id="1064539"/>
    <lineage>
        <taxon>Bacteria</taxon>
        <taxon>Pseudomonadati</taxon>
        <taxon>Pseudomonadota</taxon>
        <taxon>Alphaproteobacteria</taxon>
        <taxon>Rhodospirillales</taxon>
        <taxon>Azospirillaceae</taxon>
        <taxon>Azospirillum</taxon>
    </lineage>
</organism>
<feature type="compositionally biased region" description="Gly residues" evidence="1">
    <location>
        <begin position="1"/>
        <end position="10"/>
    </location>
</feature>